<dbReference type="SUPFAM" id="SSF75217">
    <property type="entry name" value="alpha/beta knot"/>
    <property type="match status" value="1"/>
</dbReference>
<dbReference type="Pfam" id="PF03587">
    <property type="entry name" value="EMG1"/>
    <property type="match status" value="1"/>
</dbReference>
<evidence type="ECO:0000256" key="2">
    <source>
        <dbReference type="ARBA" id="ARBA00022517"/>
    </source>
</evidence>
<keyword evidence="3" id="KW-0698">rRNA processing</keyword>
<protein>
    <submittedName>
        <fullName evidence="9">Uncharacterized protein</fullName>
    </submittedName>
</protein>
<evidence type="ECO:0000313" key="9">
    <source>
        <dbReference type="EMBL" id="EIJ88279.1"/>
    </source>
</evidence>
<dbReference type="GO" id="GO:0032040">
    <property type="term" value="C:small-subunit processome"/>
    <property type="evidence" value="ECO:0007669"/>
    <property type="project" value="TreeGrafter"/>
</dbReference>
<keyword evidence="4" id="KW-0489">Methyltransferase</keyword>
<evidence type="ECO:0000256" key="7">
    <source>
        <dbReference type="ARBA" id="ARBA00022730"/>
    </source>
</evidence>
<dbReference type="GO" id="GO:0070037">
    <property type="term" value="F:rRNA (pseudouridine) methyltransferase activity"/>
    <property type="evidence" value="ECO:0007669"/>
    <property type="project" value="InterPro"/>
</dbReference>
<reference evidence="9" key="1">
    <citation type="submission" date="2011-01" db="EMBL/GenBank/DDBJ databases">
        <title>The Genome Sequence of Nematocida parisii strain ERTm3.</title>
        <authorList>
            <consortium name="The Broad Institute Genome Sequencing Platform"/>
            <consortium name="The Broad Institute Genome Sequencing Center for Infectious Disease"/>
            <person name="Cuomo C."/>
            <person name="Troemel E."/>
            <person name="Young S.K."/>
            <person name="Zeng Q."/>
            <person name="Gargeya S."/>
            <person name="Fitzgerald M."/>
            <person name="Haas B."/>
            <person name="Abouelleil A."/>
            <person name="Alvarado L."/>
            <person name="Arachchi H.M."/>
            <person name="Berlin A."/>
            <person name="Chapman S.B."/>
            <person name="Gearin G."/>
            <person name="Goldberg J."/>
            <person name="Griggs A."/>
            <person name="Gujja S."/>
            <person name="Hansen M."/>
            <person name="Heiman D."/>
            <person name="Howarth C."/>
            <person name="Larimer J."/>
            <person name="Lui A."/>
            <person name="MacDonald P.J.P."/>
            <person name="McCowen C."/>
            <person name="Montmayeur A."/>
            <person name="Murphy C."/>
            <person name="Neiman D."/>
            <person name="Pearson M."/>
            <person name="Priest M."/>
            <person name="Roberts A."/>
            <person name="Saif S."/>
            <person name="Shea T."/>
            <person name="Sisk P."/>
            <person name="Stolte C."/>
            <person name="Sykes S."/>
            <person name="Wortman J."/>
            <person name="Nusbaum C."/>
            <person name="Birren B."/>
        </authorList>
    </citation>
    <scope>NUCLEOTIDE SEQUENCE</scope>
    <source>
        <strain evidence="9">ERTm3</strain>
    </source>
</reference>
<dbReference type="InParanoid" id="I3EGD2"/>
<feature type="non-terminal residue" evidence="9">
    <location>
        <position position="1"/>
    </location>
</feature>
<dbReference type="Gene3D" id="3.40.1280.10">
    <property type="match status" value="1"/>
</dbReference>
<keyword evidence="2" id="KW-0690">Ribosome biogenesis</keyword>
<evidence type="ECO:0000313" key="10">
    <source>
        <dbReference type="Proteomes" id="UP000002872"/>
    </source>
</evidence>
<evidence type="ECO:0000256" key="1">
    <source>
        <dbReference type="ARBA" id="ARBA00008115"/>
    </source>
</evidence>
<organism evidence="9 10">
    <name type="scientific">Nematocida parisii (strain ERTm3)</name>
    <name type="common">Nematode killer fungus</name>
    <dbReference type="NCBI Taxonomy" id="935791"/>
    <lineage>
        <taxon>Eukaryota</taxon>
        <taxon>Fungi</taxon>
        <taxon>Fungi incertae sedis</taxon>
        <taxon>Microsporidia</taxon>
        <taxon>Nematocida</taxon>
    </lineage>
</organism>
<dbReference type="InterPro" id="IPR005304">
    <property type="entry name" value="Rbsml_bgen_MeTrfase_EMG1/NEP1"/>
</dbReference>
<dbReference type="STRING" id="935791.I3EGD2"/>
<keyword evidence="6" id="KW-0949">S-adenosyl-L-methionine</keyword>
<name>I3EGD2_NEMP3</name>
<keyword evidence="8" id="KW-0694">RNA-binding</keyword>
<gene>
    <name evidence="9" type="ORF">NEQG_01723</name>
</gene>
<dbReference type="AlphaFoldDB" id="I3EGD2"/>
<comment type="similarity">
    <text evidence="1">Belongs to the class IV-like SAM-binding methyltransferase superfamily. RNA methyltransferase NEP1 family.</text>
</comment>
<dbReference type="OrthoDB" id="269804at2759"/>
<dbReference type="PANTHER" id="PTHR12636">
    <property type="entry name" value="NEP1/MRA1"/>
    <property type="match status" value="1"/>
</dbReference>
<keyword evidence="10" id="KW-1185">Reference proteome</keyword>
<evidence type="ECO:0000256" key="8">
    <source>
        <dbReference type="ARBA" id="ARBA00022884"/>
    </source>
</evidence>
<dbReference type="InterPro" id="IPR029026">
    <property type="entry name" value="tRNA_m1G_MTases_N"/>
</dbReference>
<dbReference type="PANTHER" id="PTHR12636:SF5">
    <property type="entry name" value="RIBOSOMAL RNA SMALL SUBUNIT METHYLTRANSFERASE NEP1"/>
    <property type="match status" value="1"/>
</dbReference>
<keyword evidence="5" id="KW-0808">Transferase</keyword>
<dbReference type="Proteomes" id="UP000002872">
    <property type="component" value="Unassembled WGS sequence"/>
</dbReference>
<dbReference type="GO" id="GO:0019843">
    <property type="term" value="F:rRNA binding"/>
    <property type="evidence" value="ECO:0007669"/>
    <property type="project" value="UniProtKB-KW"/>
</dbReference>
<accession>I3EGD2</accession>
<dbReference type="InterPro" id="IPR029028">
    <property type="entry name" value="Alpha/beta_knot_MTases"/>
</dbReference>
<dbReference type="HOGENOM" id="CLU_055846_1_2_1"/>
<evidence type="ECO:0000256" key="4">
    <source>
        <dbReference type="ARBA" id="ARBA00022603"/>
    </source>
</evidence>
<dbReference type="GO" id="GO:0070475">
    <property type="term" value="P:rRNA base methylation"/>
    <property type="evidence" value="ECO:0007669"/>
    <property type="project" value="InterPro"/>
</dbReference>
<evidence type="ECO:0000256" key="3">
    <source>
        <dbReference type="ARBA" id="ARBA00022552"/>
    </source>
</evidence>
<sequence>GRRTRNTNRTNNKKIIKLNKSIRIPRVYNRFNGLFVQLLERHRIYSEESRIELMKVEKEGIEYFISNDSIKIGLSQEGENFYDIIKKNNTEYNTHTTVNNDNSAINNAHSIISDNNSTMSNKLYNDSTAEYNTHSVISNTKIPPYVFYINAISSGDDPNKGMDYILSLSSYALSAATCCSKICTYFEEVLNIF</sequence>
<proteinExistence type="inferred from homology"/>
<evidence type="ECO:0000256" key="5">
    <source>
        <dbReference type="ARBA" id="ARBA00022679"/>
    </source>
</evidence>
<evidence type="ECO:0000256" key="6">
    <source>
        <dbReference type="ARBA" id="ARBA00022691"/>
    </source>
</evidence>
<dbReference type="EMBL" id="GL870879">
    <property type="protein sequence ID" value="EIJ88279.1"/>
    <property type="molecule type" value="Genomic_DNA"/>
</dbReference>
<dbReference type="VEuPathDB" id="MicrosporidiaDB:NEQG_01723"/>
<keyword evidence="7" id="KW-0699">rRNA-binding</keyword>